<dbReference type="EMBL" id="JAWDGP010005050">
    <property type="protein sequence ID" value="KAK3759983.1"/>
    <property type="molecule type" value="Genomic_DNA"/>
</dbReference>
<evidence type="ECO:0000259" key="5">
    <source>
        <dbReference type="Pfam" id="PF07701"/>
    </source>
</evidence>
<evidence type="ECO:0000256" key="2">
    <source>
        <dbReference type="ARBA" id="ARBA00022741"/>
    </source>
</evidence>
<evidence type="ECO:0000256" key="4">
    <source>
        <dbReference type="ARBA" id="ARBA00023293"/>
    </source>
</evidence>
<comment type="caution">
    <text evidence="6">The sequence shown here is derived from an EMBL/GenBank/DDBJ whole genome shotgun (WGS) entry which is preliminary data.</text>
</comment>
<dbReference type="GO" id="GO:0007168">
    <property type="term" value="P:receptor guanylyl cyclase signaling pathway"/>
    <property type="evidence" value="ECO:0007669"/>
    <property type="project" value="TreeGrafter"/>
</dbReference>
<organism evidence="6 7">
    <name type="scientific">Elysia crispata</name>
    <name type="common">lettuce slug</name>
    <dbReference type="NCBI Taxonomy" id="231223"/>
    <lineage>
        <taxon>Eukaryota</taxon>
        <taxon>Metazoa</taxon>
        <taxon>Spiralia</taxon>
        <taxon>Lophotrochozoa</taxon>
        <taxon>Mollusca</taxon>
        <taxon>Gastropoda</taxon>
        <taxon>Heterobranchia</taxon>
        <taxon>Euthyneura</taxon>
        <taxon>Panpulmonata</taxon>
        <taxon>Sacoglossa</taxon>
        <taxon>Placobranchoidea</taxon>
        <taxon>Plakobranchidae</taxon>
        <taxon>Elysia</taxon>
    </lineage>
</organism>
<dbReference type="EC" id="4.6.1.2" evidence="1"/>
<proteinExistence type="predicted"/>
<reference evidence="6" key="1">
    <citation type="journal article" date="2023" name="G3 (Bethesda)">
        <title>A reference genome for the long-term kleptoplast-retaining sea slug Elysia crispata morphotype clarki.</title>
        <authorList>
            <person name="Eastman K.E."/>
            <person name="Pendleton A.L."/>
            <person name="Shaikh M.A."/>
            <person name="Suttiyut T."/>
            <person name="Ogas R."/>
            <person name="Tomko P."/>
            <person name="Gavelis G."/>
            <person name="Widhalm J.R."/>
            <person name="Wisecaver J.H."/>
        </authorList>
    </citation>
    <scope>NUCLEOTIDE SEQUENCE</scope>
    <source>
        <strain evidence="6">ECLA1</strain>
    </source>
</reference>
<keyword evidence="7" id="KW-1185">Reference proteome</keyword>
<dbReference type="GO" id="GO:0005886">
    <property type="term" value="C:plasma membrane"/>
    <property type="evidence" value="ECO:0007669"/>
    <property type="project" value="TreeGrafter"/>
</dbReference>
<dbReference type="PANTHER" id="PTHR11920:SF501">
    <property type="entry name" value="GUANYLATE CYCLASE 32E"/>
    <property type="match status" value="1"/>
</dbReference>
<evidence type="ECO:0000256" key="1">
    <source>
        <dbReference type="ARBA" id="ARBA00012202"/>
    </source>
</evidence>
<dbReference type="GO" id="GO:0004383">
    <property type="term" value="F:guanylate cyclase activity"/>
    <property type="evidence" value="ECO:0007669"/>
    <property type="project" value="UniProtKB-EC"/>
</dbReference>
<dbReference type="InterPro" id="IPR011645">
    <property type="entry name" value="HNOB_dom_associated"/>
</dbReference>
<name>A0AAE0YZ91_9GAST</name>
<dbReference type="Gene3D" id="6.10.250.780">
    <property type="match status" value="1"/>
</dbReference>
<dbReference type="AlphaFoldDB" id="A0AAE0YZ91"/>
<evidence type="ECO:0000256" key="3">
    <source>
        <dbReference type="ARBA" id="ARBA00023239"/>
    </source>
</evidence>
<feature type="domain" description="Haem NO binding associated" evidence="5">
    <location>
        <begin position="8"/>
        <end position="53"/>
    </location>
</feature>
<keyword evidence="4" id="KW-0141">cGMP biosynthesis</keyword>
<feature type="non-terminal residue" evidence="6">
    <location>
        <position position="1"/>
    </location>
</feature>
<dbReference type="InterPro" id="IPR050401">
    <property type="entry name" value="Cyclic_nucleotide_synthase"/>
</dbReference>
<accession>A0AAE0YZ91</accession>
<evidence type="ECO:0000313" key="7">
    <source>
        <dbReference type="Proteomes" id="UP001283361"/>
    </source>
</evidence>
<sequence>RFNIMDNMLLMLESYSSNLEQLVTDRTEELEAEKRKTDSLLYQMLPPLVAEQLKSGMS</sequence>
<keyword evidence="3" id="KW-0456">Lyase</keyword>
<protein>
    <recommendedName>
        <fullName evidence="1">guanylate cyclase</fullName>
        <ecNumber evidence="1">4.6.1.2</ecNumber>
    </recommendedName>
</protein>
<dbReference type="GO" id="GO:0004016">
    <property type="term" value="F:adenylate cyclase activity"/>
    <property type="evidence" value="ECO:0007669"/>
    <property type="project" value="TreeGrafter"/>
</dbReference>
<dbReference type="Pfam" id="PF07701">
    <property type="entry name" value="HNOBA"/>
    <property type="match status" value="1"/>
</dbReference>
<dbReference type="GO" id="GO:0000166">
    <property type="term" value="F:nucleotide binding"/>
    <property type="evidence" value="ECO:0007669"/>
    <property type="project" value="UniProtKB-KW"/>
</dbReference>
<dbReference type="Proteomes" id="UP001283361">
    <property type="component" value="Unassembled WGS sequence"/>
</dbReference>
<keyword evidence="2" id="KW-0547">Nucleotide-binding</keyword>
<gene>
    <name evidence="6" type="ORF">RRG08_007320</name>
</gene>
<evidence type="ECO:0000313" key="6">
    <source>
        <dbReference type="EMBL" id="KAK3759983.1"/>
    </source>
</evidence>
<dbReference type="GO" id="GO:0001653">
    <property type="term" value="F:peptide receptor activity"/>
    <property type="evidence" value="ECO:0007669"/>
    <property type="project" value="TreeGrafter"/>
</dbReference>
<dbReference type="PANTHER" id="PTHR11920">
    <property type="entry name" value="GUANYLYL CYCLASE"/>
    <property type="match status" value="1"/>
</dbReference>